<evidence type="ECO:0000313" key="1">
    <source>
        <dbReference type="EMBL" id="VDO09842.1"/>
    </source>
</evidence>
<reference evidence="1 2" key="2">
    <citation type="submission" date="2018-11" db="EMBL/GenBank/DDBJ databases">
        <authorList>
            <consortium name="Pathogen Informatics"/>
        </authorList>
    </citation>
    <scope>NUCLEOTIDE SEQUENCE [LARGE SCALE GENOMIC DNA]</scope>
</reference>
<dbReference type="AlphaFoldDB" id="A0A0R3TU12"/>
<evidence type="ECO:0000313" key="3">
    <source>
        <dbReference type="WBParaSite" id="HNAJ_0001122401-mRNA-1"/>
    </source>
</evidence>
<proteinExistence type="predicted"/>
<dbReference type="WBParaSite" id="HNAJ_0001122401-mRNA-1">
    <property type="protein sequence ID" value="HNAJ_0001122401-mRNA-1"/>
    <property type="gene ID" value="HNAJ_0001122401"/>
</dbReference>
<accession>A0A0R3TU12</accession>
<gene>
    <name evidence="1" type="ORF">HNAJ_LOCUS11214</name>
</gene>
<sequence>MDQYHPPERISRMELRRDHLDHALRRSVSLDAHGCSPQGHHYDNHSLEGEAFDYDDGDEDDQRCHSPLPCNEGCRDLLTKLMSPMISSVALARSVSLGREEPPRHRDLQLDDECEEASRRIKNNSQPESKQALYAARKSVRGEAKLYKKMKLFISFYLLAA</sequence>
<dbReference type="EMBL" id="UZAE01013435">
    <property type="protein sequence ID" value="VDO09842.1"/>
    <property type="molecule type" value="Genomic_DNA"/>
</dbReference>
<organism evidence="3">
    <name type="scientific">Rodentolepis nana</name>
    <name type="common">Dwarf tapeworm</name>
    <name type="synonym">Hymenolepis nana</name>
    <dbReference type="NCBI Taxonomy" id="102285"/>
    <lineage>
        <taxon>Eukaryota</taxon>
        <taxon>Metazoa</taxon>
        <taxon>Spiralia</taxon>
        <taxon>Lophotrochozoa</taxon>
        <taxon>Platyhelminthes</taxon>
        <taxon>Cestoda</taxon>
        <taxon>Eucestoda</taxon>
        <taxon>Cyclophyllidea</taxon>
        <taxon>Hymenolepididae</taxon>
        <taxon>Rodentolepis</taxon>
    </lineage>
</organism>
<dbReference type="STRING" id="102285.A0A0R3TU12"/>
<name>A0A0R3TU12_RODNA</name>
<protein>
    <submittedName>
        <fullName evidence="3">Teneurin N-terminal domain-containing protein</fullName>
    </submittedName>
</protein>
<evidence type="ECO:0000313" key="2">
    <source>
        <dbReference type="Proteomes" id="UP000278807"/>
    </source>
</evidence>
<keyword evidence="2" id="KW-1185">Reference proteome</keyword>
<reference evidence="3" key="1">
    <citation type="submission" date="2017-02" db="UniProtKB">
        <authorList>
            <consortium name="WormBaseParasite"/>
        </authorList>
    </citation>
    <scope>IDENTIFICATION</scope>
</reference>
<dbReference type="Proteomes" id="UP000278807">
    <property type="component" value="Unassembled WGS sequence"/>
</dbReference>